<dbReference type="GO" id="GO:0043565">
    <property type="term" value="F:sequence-specific DNA binding"/>
    <property type="evidence" value="ECO:0007669"/>
    <property type="project" value="InterPro"/>
</dbReference>
<evidence type="ECO:0000313" key="3">
    <source>
        <dbReference type="EMBL" id="AJF06403.1"/>
    </source>
</evidence>
<dbReference type="KEGG" id="gsb:GSUB_07375"/>
<dbReference type="SUPFAM" id="SSF143422">
    <property type="entry name" value="Transposase IS200-like"/>
    <property type="match status" value="1"/>
</dbReference>
<organism evidence="3 4">
    <name type="scientific">Geoalkalibacter subterraneus</name>
    <dbReference type="NCBI Taxonomy" id="483547"/>
    <lineage>
        <taxon>Bacteria</taxon>
        <taxon>Pseudomonadati</taxon>
        <taxon>Thermodesulfobacteriota</taxon>
        <taxon>Desulfuromonadia</taxon>
        <taxon>Desulfuromonadales</taxon>
        <taxon>Geoalkalibacteraceae</taxon>
        <taxon>Geoalkalibacter</taxon>
    </lineage>
</organism>
<dbReference type="HOGENOM" id="CLU_068226_0_0_7"/>
<dbReference type="AlphaFoldDB" id="A0A0B5FGF7"/>
<dbReference type="InterPro" id="IPR002686">
    <property type="entry name" value="Transposase_17"/>
</dbReference>
<keyword evidence="4" id="KW-1185">Reference proteome</keyword>
<protein>
    <submittedName>
        <fullName evidence="3">Transposase</fullName>
    </submittedName>
</protein>
<dbReference type="InterPro" id="IPR036515">
    <property type="entry name" value="Transposase_17_sf"/>
</dbReference>
<dbReference type="GO" id="GO:0006270">
    <property type="term" value="P:DNA replication initiation"/>
    <property type="evidence" value="ECO:0007669"/>
    <property type="project" value="InterPro"/>
</dbReference>
<feature type="domain" description="Transposase IS200-like" evidence="2">
    <location>
        <begin position="9"/>
        <end position="123"/>
    </location>
</feature>
<dbReference type="SMART" id="SM01321">
    <property type="entry name" value="Y1_Tnp"/>
    <property type="match status" value="1"/>
</dbReference>
<dbReference type="Pfam" id="PF08299">
    <property type="entry name" value="Bac_DnaA_C"/>
    <property type="match status" value="1"/>
</dbReference>
<evidence type="ECO:0000259" key="1">
    <source>
        <dbReference type="SMART" id="SM00760"/>
    </source>
</evidence>
<evidence type="ECO:0000259" key="2">
    <source>
        <dbReference type="SMART" id="SM01321"/>
    </source>
</evidence>
<dbReference type="Gene3D" id="3.30.70.1290">
    <property type="entry name" value="Transposase IS200-like"/>
    <property type="match status" value="1"/>
</dbReference>
<proteinExistence type="predicted"/>
<name>A0A0B5FGF7_9BACT</name>
<dbReference type="SMART" id="SM00760">
    <property type="entry name" value="Bac_DnaA_C"/>
    <property type="match status" value="1"/>
</dbReference>
<dbReference type="InterPro" id="IPR013159">
    <property type="entry name" value="DnaA_C"/>
</dbReference>
<dbReference type="GO" id="GO:0004803">
    <property type="term" value="F:transposase activity"/>
    <property type="evidence" value="ECO:0007669"/>
    <property type="project" value="InterPro"/>
</dbReference>
<dbReference type="Pfam" id="PF01797">
    <property type="entry name" value="Y1_Tnp"/>
    <property type="match status" value="1"/>
</dbReference>
<dbReference type="STRING" id="483547.GSUB_07375"/>
<dbReference type="OrthoDB" id="9800147at2"/>
<dbReference type="EMBL" id="CP010311">
    <property type="protein sequence ID" value="AJF06403.1"/>
    <property type="molecule type" value="Genomic_DNA"/>
</dbReference>
<dbReference type="GO" id="GO:0006275">
    <property type="term" value="P:regulation of DNA replication"/>
    <property type="evidence" value="ECO:0007669"/>
    <property type="project" value="InterPro"/>
</dbReference>
<gene>
    <name evidence="3" type="ORF">GSUB_07375</name>
</gene>
<dbReference type="SUPFAM" id="SSF48295">
    <property type="entry name" value="TrpR-like"/>
    <property type="match status" value="1"/>
</dbReference>
<evidence type="ECO:0000313" key="4">
    <source>
        <dbReference type="Proteomes" id="UP000035036"/>
    </source>
</evidence>
<sequence length="317" mass="36553">MPRKPRIHFPGAAYHVILRGNDGQDTFLDEADRSRFFFLLQAGTERFGHRIHAFCLMSNHLHLAVQVKEIPLARIMQNLGFRYTQYFNRRYKRTGHLFQGRYKALLIDADSYLLELMRYIHLNPIRAGMVARPESYPWSSHCAYLGGEKPPWLTTDWVLGQFPDAERYHRFIEDGMEEGYRKEFHTGSFEGRALGDDRFIEEALSQAEEPARGKLTLETLIEAVCRAYGLRKAELASRSRVRKISEARAMASLLVRETEMLTMVDLGREIKQDVSSLSQAARRLEMRIESDSPLEERFEAIQGMIANPHLSSLTPCA</sequence>
<dbReference type="PANTHER" id="PTHR34322">
    <property type="entry name" value="TRANSPOSASE, Y1_TNP DOMAIN-CONTAINING"/>
    <property type="match status" value="1"/>
</dbReference>
<dbReference type="InterPro" id="IPR010921">
    <property type="entry name" value="Trp_repressor/repl_initiator"/>
</dbReference>
<dbReference type="Proteomes" id="UP000035036">
    <property type="component" value="Chromosome"/>
</dbReference>
<dbReference type="GO" id="GO:0006313">
    <property type="term" value="P:DNA transposition"/>
    <property type="evidence" value="ECO:0007669"/>
    <property type="project" value="InterPro"/>
</dbReference>
<accession>A0A0B5FGF7</accession>
<dbReference type="GO" id="GO:0005524">
    <property type="term" value="F:ATP binding"/>
    <property type="evidence" value="ECO:0007669"/>
    <property type="project" value="InterPro"/>
</dbReference>
<dbReference type="Gene3D" id="1.10.1750.10">
    <property type="match status" value="1"/>
</dbReference>
<feature type="domain" description="Chromosomal replication initiator DnaA C-terminal" evidence="1">
    <location>
        <begin position="216"/>
        <end position="284"/>
    </location>
</feature>
<dbReference type="PANTHER" id="PTHR34322:SF2">
    <property type="entry name" value="TRANSPOSASE IS200-LIKE DOMAIN-CONTAINING PROTEIN"/>
    <property type="match status" value="1"/>
</dbReference>
<reference evidence="3 4" key="1">
    <citation type="journal article" date="2015" name="Genome Announc.">
        <title>Genomes of Geoalkalibacter ferrihydriticus Z-0531T and Geoalkalibacter subterraneus Red1T, Two Haloalkaliphilic Metal-Reducing Deltaproteobacteria.</title>
        <authorList>
            <person name="Badalamenti J.P."/>
            <person name="Krajmalnik-Brown R."/>
            <person name="Torres C.I."/>
            <person name="Bond D.R."/>
        </authorList>
    </citation>
    <scope>NUCLEOTIDE SEQUENCE [LARGE SCALE GENOMIC DNA]</scope>
    <source>
        <strain evidence="3 4">Red1</strain>
    </source>
</reference>
<dbReference type="RefSeq" id="WP_040200006.1">
    <property type="nucleotide sequence ID" value="NZ_CP010311.1"/>
</dbReference>